<name>A0A7S3V5F3_9STRA</name>
<sequence length="334" mass="37392">MVCTSILRIGGPGLTHELSILTRELSNHFEAKNKSHDIFLIENKYFSARVRLSSLRTDHMNCDPSWREDTESIEDGIMLVFPSATHIDSLTEWHNRITSMVDCGDNIRLCISTVLGSGCSDDVTSKQDEEIYSQRVLWCLDRGYEYIEVDLTNEGLQNGFEKREKDGFARVVEAMFGTLWSSATMLKTHTSTNHLDISIDTQQKDTSSKHLGASEDTLRGSTAKNDILPERANASVLHCKLSTDPEMQAKNQDISNNCKSDSKSCDRNETMLNSFDNALKEAKIIRNASRSGDLSDDDRRQRAGNAAEVLIGLFGQIGFDNECEESSSDEEEIC</sequence>
<protein>
    <submittedName>
        <fullName evidence="2">Uncharacterized protein</fullName>
    </submittedName>
</protein>
<organism evidence="2">
    <name type="scientific">Chaetoceros debilis</name>
    <dbReference type="NCBI Taxonomy" id="122233"/>
    <lineage>
        <taxon>Eukaryota</taxon>
        <taxon>Sar</taxon>
        <taxon>Stramenopiles</taxon>
        <taxon>Ochrophyta</taxon>
        <taxon>Bacillariophyta</taxon>
        <taxon>Coscinodiscophyceae</taxon>
        <taxon>Chaetocerotophycidae</taxon>
        <taxon>Chaetocerotales</taxon>
        <taxon>Chaetocerotaceae</taxon>
        <taxon>Chaetoceros</taxon>
    </lineage>
</organism>
<feature type="region of interest" description="Disordered" evidence="1">
    <location>
        <begin position="199"/>
        <end position="225"/>
    </location>
</feature>
<reference evidence="2" key="1">
    <citation type="submission" date="2021-01" db="EMBL/GenBank/DDBJ databases">
        <authorList>
            <person name="Corre E."/>
            <person name="Pelletier E."/>
            <person name="Niang G."/>
            <person name="Scheremetjew M."/>
            <person name="Finn R."/>
            <person name="Kale V."/>
            <person name="Holt S."/>
            <person name="Cochrane G."/>
            <person name="Meng A."/>
            <person name="Brown T."/>
            <person name="Cohen L."/>
        </authorList>
    </citation>
    <scope>NUCLEOTIDE SEQUENCE</scope>
    <source>
        <strain evidence="2">MM31A-1</strain>
    </source>
</reference>
<gene>
    <name evidence="2" type="ORF">CDEB00056_LOCUS2536</name>
</gene>
<dbReference type="PANTHER" id="PTHR14659">
    <property type="entry name" value="ALPHA- AND GAMMA-ADAPTIN-BINDING PROTEIN P34"/>
    <property type="match status" value="1"/>
</dbReference>
<feature type="compositionally biased region" description="Basic and acidic residues" evidence="1">
    <location>
        <begin position="202"/>
        <end position="218"/>
    </location>
</feature>
<evidence type="ECO:0000256" key="1">
    <source>
        <dbReference type="SAM" id="MobiDB-lite"/>
    </source>
</evidence>
<dbReference type="AlphaFoldDB" id="A0A7S3V5F3"/>
<dbReference type="InterPro" id="IPR019341">
    <property type="entry name" value="Alpha/Gamma-adaptin-bd_p34"/>
</dbReference>
<dbReference type="EMBL" id="HBIO01003680">
    <property type="protein sequence ID" value="CAE0457695.1"/>
    <property type="molecule type" value="Transcribed_RNA"/>
</dbReference>
<accession>A0A7S3V5F3</accession>
<proteinExistence type="predicted"/>
<dbReference type="PANTHER" id="PTHR14659:SF1">
    <property type="entry name" value="ALPHA- AND GAMMA-ADAPTIN-BINDING PROTEIN P34"/>
    <property type="match status" value="1"/>
</dbReference>
<dbReference type="Gene3D" id="3.40.50.11960">
    <property type="match status" value="1"/>
</dbReference>
<evidence type="ECO:0000313" key="2">
    <source>
        <dbReference type="EMBL" id="CAE0457695.1"/>
    </source>
</evidence>